<proteinExistence type="predicted"/>
<protein>
    <submittedName>
        <fullName evidence="1">Uncharacterized protein</fullName>
    </submittedName>
</protein>
<dbReference type="EMBL" id="JH668794">
    <property type="protein sequence ID" value="KAG6461965.1"/>
    <property type="molecule type" value="Genomic_DNA"/>
</dbReference>
<feature type="non-terminal residue" evidence="1">
    <location>
        <position position="156"/>
    </location>
</feature>
<sequence>MYVKNSRNSPTQDKSSSSVLPLEISHDDVARRLSVTRVLFQGGTRWQLAFLSDYTQPLDDVCVTMSWVMDGYIKPQFTNTLHLLYLSCLPRPDINESINKVLSGLDLGELRSGHLKIISDFETKSLRSIVVDMNVANSVGNNLVCCRRRWTNAVTK</sequence>
<name>A0A921ZQS2_MANSE</name>
<dbReference type="AlphaFoldDB" id="A0A921ZQS2"/>
<keyword evidence="2" id="KW-1185">Reference proteome</keyword>
<evidence type="ECO:0000313" key="1">
    <source>
        <dbReference type="EMBL" id="KAG6461965.1"/>
    </source>
</evidence>
<reference evidence="1" key="1">
    <citation type="journal article" date="2016" name="Insect Biochem. Mol. Biol.">
        <title>Multifaceted biological insights from a draft genome sequence of the tobacco hornworm moth, Manduca sexta.</title>
        <authorList>
            <person name="Kanost M.R."/>
            <person name="Arrese E.L."/>
            <person name="Cao X."/>
            <person name="Chen Y.R."/>
            <person name="Chellapilla S."/>
            <person name="Goldsmith M.R."/>
            <person name="Grosse-Wilde E."/>
            <person name="Heckel D.G."/>
            <person name="Herndon N."/>
            <person name="Jiang H."/>
            <person name="Papanicolaou A."/>
            <person name="Qu J."/>
            <person name="Soulages J.L."/>
            <person name="Vogel H."/>
            <person name="Walters J."/>
            <person name="Waterhouse R.M."/>
            <person name="Ahn S.J."/>
            <person name="Almeida F.C."/>
            <person name="An C."/>
            <person name="Aqrawi P."/>
            <person name="Bretschneider A."/>
            <person name="Bryant W.B."/>
            <person name="Bucks S."/>
            <person name="Chao H."/>
            <person name="Chevignon G."/>
            <person name="Christen J.M."/>
            <person name="Clarke D.F."/>
            <person name="Dittmer N.T."/>
            <person name="Ferguson L.C.F."/>
            <person name="Garavelou S."/>
            <person name="Gordon K.H.J."/>
            <person name="Gunaratna R.T."/>
            <person name="Han Y."/>
            <person name="Hauser F."/>
            <person name="He Y."/>
            <person name="Heidel-Fischer H."/>
            <person name="Hirsh A."/>
            <person name="Hu Y."/>
            <person name="Jiang H."/>
            <person name="Kalra D."/>
            <person name="Klinner C."/>
            <person name="Konig C."/>
            <person name="Kovar C."/>
            <person name="Kroll A.R."/>
            <person name="Kuwar S.S."/>
            <person name="Lee S.L."/>
            <person name="Lehman R."/>
            <person name="Li K."/>
            <person name="Li Z."/>
            <person name="Liang H."/>
            <person name="Lovelace S."/>
            <person name="Lu Z."/>
            <person name="Mansfield J.H."/>
            <person name="McCulloch K.J."/>
            <person name="Mathew T."/>
            <person name="Morton B."/>
            <person name="Muzny D.M."/>
            <person name="Neunemann D."/>
            <person name="Ongeri F."/>
            <person name="Pauchet Y."/>
            <person name="Pu L.L."/>
            <person name="Pyrousis I."/>
            <person name="Rao X.J."/>
            <person name="Redding A."/>
            <person name="Roesel C."/>
            <person name="Sanchez-Gracia A."/>
            <person name="Schaack S."/>
            <person name="Shukla A."/>
            <person name="Tetreau G."/>
            <person name="Wang Y."/>
            <person name="Xiong G.H."/>
            <person name="Traut W."/>
            <person name="Walsh T.K."/>
            <person name="Worley K.C."/>
            <person name="Wu D."/>
            <person name="Wu W."/>
            <person name="Wu Y.Q."/>
            <person name="Zhang X."/>
            <person name="Zou Z."/>
            <person name="Zucker H."/>
            <person name="Briscoe A.D."/>
            <person name="Burmester T."/>
            <person name="Clem R.J."/>
            <person name="Feyereisen R."/>
            <person name="Grimmelikhuijzen C.J.P."/>
            <person name="Hamodrakas S.J."/>
            <person name="Hansson B.S."/>
            <person name="Huguet E."/>
            <person name="Jermiin L.S."/>
            <person name="Lan Q."/>
            <person name="Lehman H.K."/>
            <person name="Lorenzen M."/>
            <person name="Merzendorfer H."/>
            <person name="Michalopoulos I."/>
            <person name="Morton D.B."/>
            <person name="Muthukrishnan S."/>
            <person name="Oakeshott J.G."/>
            <person name="Palmer W."/>
            <person name="Park Y."/>
            <person name="Passarelli A.L."/>
            <person name="Rozas J."/>
            <person name="Schwartz L.M."/>
            <person name="Smith W."/>
            <person name="Southgate A."/>
            <person name="Vilcinskas A."/>
            <person name="Vogt R."/>
            <person name="Wang P."/>
            <person name="Werren J."/>
            <person name="Yu X.Q."/>
            <person name="Zhou J.J."/>
            <person name="Brown S.J."/>
            <person name="Scherer S.E."/>
            <person name="Richards S."/>
            <person name="Blissard G.W."/>
        </authorList>
    </citation>
    <scope>NUCLEOTIDE SEQUENCE</scope>
</reference>
<reference evidence="1" key="2">
    <citation type="submission" date="2020-12" db="EMBL/GenBank/DDBJ databases">
        <authorList>
            <person name="Kanost M."/>
        </authorList>
    </citation>
    <scope>NUCLEOTIDE SEQUENCE</scope>
</reference>
<gene>
    <name evidence="1" type="ORF">O3G_MSEX012969</name>
</gene>
<accession>A0A921ZQS2</accession>
<dbReference type="Proteomes" id="UP000791440">
    <property type="component" value="Unassembled WGS sequence"/>
</dbReference>
<evidence type="ECO:0000313" key="2">
    <source>
        <dbReference type="Proteomes" id="UP000791440"/>
    </source>
</evidence>
<organism evidence="1 2">
    <name type="scientific">Manduca sexta</name>
    <name type="common">Tobacco hawkmoth</name>
    <name type="synonym">Tobacco hornworm</name>
    <dbReference type="NCBI Taxonomy" id="7130"/>
    <lineage>
        <taxon>Eukaryota</taxon>
        <taxon>Metazoa</taxon>
        <taxon>Ecdysozoa</taxon>
        <taxon>Arthropoda</taxon>
        <taxon>Hexapoda</taxon>
        <taxon>Insecta</taxon>
        <taxon>Pterygota</taxon>
        <taxon>Neoptera</taxon>
        <taxon>Endopterygota</taxon>
        <taxon>Lepidoptera</taxon>
        <taxon>Glossata</taxon>
        <taxon>Ditrysia</taxon>
        <taxon>Bombycoidea</taxon>
        <taxon>Sphingidae</taxon>
        <taxon>Sphinginae</taxon>
        <taxon>Sphingini</taxon>
        <taxon>Manduca</taxon>
    </lineage>
</organism>
<comment type="caution">
    <text evidence="1">The sequence shown here is derived from an EMBL/GenBank/DDBJ whole genome shotgun (WGS) entry which is preliminary data.</text>
</comment>